<dbReference type="InterPro" id="IPR036429">
    <property type="entry name" value="SpoA-like_sf"/>
</dbReference>
<keyword evidence="3" id="KW-1185">Reference proteome</keyword>
<dbReference type="EMBL" id="BSOB01000011">
    <property type="protein sequence ID" value="GLQ92744.1"/>
    <property type="molecule type" value="Genomic_DNA"/>
</dbReference>
<feature type="domain" description="Flagellar motor switch protein FliN-like C-terminal" evidence="1">
    <location>
        <begin position="181"/>
        <end position="248"/>
    </location>
</feature>
<dbReference type="Pfam" id="PF01052">
    <property type="entry name" value="FliMN_C"/>
    <property type="match status" value="1"/>
</dbReference>
<dbReference type="Gene3D" id="2.30.330.10">
    <property type="entry name" value="SpoA-like"/>
    <property type="match status" value="1"/>
</dbReference>
<accession>A0ABQ5XM12</accession>
<evidence type="ECO:0000259" key="1">
    <source>
        <dbReference type="Pfam" id="PF01052"/>
    </source>
</evidence>
<comment type="caution">
    <text evidence="2">The sequence shown here is derived from an EMBL/GenBank/DDBJ whole genome shotgun (WGS) entry which is preliminary data.</text>
</comment>
<dbReference type="InterPro" id="IPR001543">
    <property type="entry name" value="FliN-like_C"/>
</dbReference>
<sequence>MTQDVRFGWLGETRHSTLHTLLAGLVDDWARGWWIGAADGTIEVHADDKDGAPDKRNKPWLSTSDAGTLAVYTGGRDVDAIGRFLVGVTTDADIELAQRVGEDALHDLAVRIHRRAGVNKPAQLLKENAPLSVEHARLGACRVTATIGRLQLGLAIDRNLADRLAPPAATKDTRLVSRLAAIQKAPLTVQAVMDFGSIDLAHLSDLSVGEVLIGDRKLDEPLQVHVQGHGAVAAGYLRRSGEQRAVVLDGNHQESQQ</sequence>
<evidence type="ECO:0000313" key="2">
    <source>
        <dbReference type="EMBL" id="GLQ92744.1"/>
    </source>
</evidence>
<proteinExistence type="predicted"/>
<name>A0ABQ5XM12_9GAMM</name>
<dbReference type="RefSeq" id="WP_284320486.1">
    <property type="nucleotide sequence ID" value="NZ_BSOB01000011.1"/>
</dbReference>
<organism evidence="2 3">
    <name type="scientific">Dyella acidisoli</name>
    <dbReference type="NCBI Taxonomy" id="1867834"/>
    <lineage>
        <taxon>Bacteria</taxon>
        <taxon>Pseudomonadati</taxon>
        <taxon>Pseudomonadota</taxon>
        <taxon>Gammaproteobacteria</taxon>
        <taxon>Lysobacterales</taxon>
        <taxon>Rhodanobacteraceae</taxon>
        <taxon>Dyella</taxon>
    </lineage>
</organism>
<protein>
    <recommendedName>
        <fullName evidence="1">Flagellar motor switch protein FliN-like C-terminal domain-containing protein</fullName>
    </recommendedName>
</protein>
<dbReference type="SUPFAM" id="SSF101801">
    <property type="entry name" value="Surface presentation of antigens (SPOA)"/>
    <property type="match status" value="1"/>
</dbReference>
<reference evidence="3" key="1">
    <citation type="journal article" date="2019" name="Int. J. Syst. Evol. Microbiol.">
        <title>The Global Catalogue of Microorganisms (GCM) 10K type strain sequencing project: providing services to taxonomists for standard genome sequencing and annotation.</title>
        <authorList>
            <consortium name="The Broad Institute Genomics Platform"/>
            <consortium name="The Broad Institute Genome Sequencing Center for Infectious Disease"/>
            <person name="Wu L."/>
            <person name="Ma J."/>
        </authorList>
    </citation>
    <scope>NUCLEOTIDE SEQUENCE [LARGE SCALE GENOMIC DNA]</scope>
    <source>
        <strain evidence="3">NBRC 111980</strain>
    </source>
</reference>
<evidence type="ECO:0000313" key="3">
    <source>
        <dbReference type="Proteomes" id="UP001156670"/>
    </source>
</evidence>
<gene>
    <name evidence="2" type="ORF">GCM10007901_16950</name>
</gene>
<dbReference type="Proteomes" id="UP001156670">
    <property type="component" value="Unassembled WGS sequence"/>
</dbReference>